<comment type="caution">
    <text evidence="2">The sequence shown here is derived from an EMBL/GenBank/DDBJ whole genome shotgun (WGS) entry which is preliminary data.</text>
</comment>
<organism evidence="2 3">
    <name type="scientific">Lasiosphaeria hispida</name>
    <dbReference type="NCBI Taxonomy" id="260671"/>
    <lineage>
        <taxon>Eukaryota</taxon>
        <taxon>Fungi</taxon>
        <taxon>Dikarya</taxon>
        <taxon>Ascomycota</taxon>
        <taxon>Pezizomycotina</taxon>
        <taxon>Sordariomycetes</taxon>
        <taxon>Sordariomycetidae</taxon>
        <taxon>Sordariales</taxon>
        <taxon>Lasiosphaeriaceae</taxon>
        <taxon>Lasiosphaeria</taxon>
    </lineage>
</organism>
<feature type="compositionally biased region" description="Polar residues" evidence="1">
    <location>
        <begin position="149"/>
        <end position="167"/>
    </location>
</feature>
<accession>A0AAJ0HBM9</accession>
<reference evidence="2" key="2">
    <citation type="submission" date="2023-06" db="EMBL/GenBank/DDBJ databases">
        <authorList>
            <consortium name="Lawrence Berkeley National Laboratory"/>
            <person name="Haridas S."/>
            <person name="Hensen N."/>
            <person name="Bonometti L."/>
            <person name="Westerberg I."/>
            <person name="Brannstrom I.O."/>
            <person name="Guillou S."/>
            <person name="Cros-Aarteil S."/>
            <person name="Calhoun S."/>
            <person name="Kuo A."/>
            <person name="Mondo S."/>
            <person name="Pangilinan J."/>
            <person name="Riley R."/>
            <person name="Labutti K."/>
            <person name="Andreopoulos B."/>
            <person name="Lipzen A."/>
            <person name="Chen C."/>
            <person name="Yanf M."/>
            <person name="Daum C."/>
            <person name="Ng V."/>
            <person name="Clum A."/>
            <person name="Steindorff A."/>
            <person name="Ohm R."/>
            <person name="Martin F."/>
            <person name="Silar P."/>
            <person name="Natvig D."/>
            <person name="Lalanne C."/>
            <person name="Gautier V."/>
            <person name="Ament-Velasquez S.L."/>
            <person name="Kruys A."/>
            <person name="Hutchinson M.I."/>
            <person name="Powell A.J."/>
            <person name="Barry K."/>
            <person name="Miller A.N."/>
            <person name="Grigoriev I.V."/>
            <person name="Debuchy R."/>
            <person name="Gladieux P."/>
            <person name="Thoren M.H."/>
            <person name="Johannesson H."/>
        </authorList>
    </citation>
    <scope>NUCLEOTIDE SEQUENCE</scope>
    <source>
        <strain evidence="2">CBS 955.72</strain>
    </source>
</reference>
<feature type="compositionally biased region" description="Polar residues" evidence="1">
    <location>
        <begin position="94"/>
        <end position="108"/>
    </location>
</feature>
<name>A0AAJ0HBM9_9PEZI</name>
<feature type="compositionally biased region" description="Polar residues" evidence="1">
    <location>
        <begin position="121"/>
        <end position="130"/>
    </location>
</feature>
<gene>
    <name evidence="2" type="ORF">B0T25DRAFT_280603</name>
</gene>
<dbReference type="EMBL" id="JAUIQD010000006">
    <property type="protein sequence ID" value="KAK3346556.1"/>
    <property type="molecule type" value="Genomic_DNA"/>
</dbReference>
<feature type="region of interest" description="Disordered" evidence="1">
    <location>
        <begin position="89"/>
        <end position="167"/>
    </location>
</feature>
<dbReference type="Proteomes" id="UP001275084">
    <property type="component" value="Unassembled WGS sequence"/>
</dbReference>
<evidence type="ECO:0000313" key="3">
    <source>
        <dbReference type="Proteomes" id="UP001275084"/>
    </source>
</evidence>
<evidence type="ECO:0000256" key="1">
    <source>
        <dbReference type="SAM" id="MobiDB-lite"/>
    </source>
</evidence>
<dbReference type="AlphaFoldDB" id="A0AAJ0HBM9"/>
<protein>
    <submittedName>
        <fullName evidence="2">Uncharacterized protein</fullName>
    </submittedName>
</protein>
<evidence type="ECO:0000313" key="2">
    <source>
        <dbReference type="EMBL" id="KAK3346556.1"/>
    </source>
</evidence>
<sequence length="167" mass="18647">MRPLIWKQLLWTVAYPSPSFQSPPSRLHLNFDKSRTCPEPSIETVSPQGHIVTSLYRSRPTLAIQHQRRPQHCRYPPNISNNTVIAQPVLPAASSRTPPLNPHTNIRQPSSPSRPAPSPPDQGQKNTQALQPPYLAIAKRARTDLESLLNGNQPASTRQHLSAQRPT</sequence>
<keyword evidence="3" id="KW-1185">Reference proteome</keyword>
<proteinExistence type="predicted"/>
<reference evidence="2" key="1">
    <citation type="journal article" date="2023" name="Mol. Phylogenet. Evol.">
        <title>Genome-scale phylogeny and comparative genomics of the fungal order Sordariales.</title>
        <authorList>
            <person name="Hensen N."/>
            <person name="Bonometti L."/>
            <person name="Westerberg I."/>
            <person name="Brannstrom I.O."/>
            <person name="Guillou S."/>
            <person name="Cros-Aarteil S."/>
            <person name="Calhoun S."/>
            <person name="Haridas S."/>
            <person name="Kuo A."/>
            <person name="Mondo S."/>
            <person name="Pangilinan J."/>
            <person name="Riley R."/>
            <person name="LaButti K."/>
            <person name="Andreopoulos B."/>
            <person name="Lipzen A."/>
            <person name="Chen C."/>
            <person name="Yan M."/>
            <person name="Daum C."/>
            <person name="Ng V."/>
            <person name="Clum A."/>
            <person name="Steindorff A."/>
            <person name="Ohm R.A."/>
            <person name="Martin F."/>
            <person name="Silar P."/>
            <person name="Natvig D.O."/>
            <person name="Lalanne C."/>
            <person name="Gautier V."/>
            <person name="Ament-Velasquez S.L."/>
            <person name="Kruys A."/>
            <person name="Hutchinson M.I."/>
            <person name="Powell A.J."/>
            <person name="Barry K."/>
            <person name="Miller A.N."/>
            <person name="Grigoriev I.V."/>
            <person name="Debuchy R."/>
            <person name="Gladieux P."/>
            <person name="Hiltunen Thoren M."/>
            <person name="Johannesson H."/>
        </authorList>
    </citation>
    <scope>NUCLEOTIDE SEQUENCE</scope>
    <source>
        <strain evidence="2">CBS 955.72</strain>
    </source>
</reference>